<proteinExistence type="predicted"/>
<dbReference type="EMBL" id="LHPF02000047">
    <property type="protein sequence ID" value="PSC67821.1"/>
    <property type="molecule type" value="Genomic_DNA"/>
</dbReference>
<organism evidence="1 2">
    <name type="scientific">Micractinium conductrix</name>
    <dbReference type="NCBI Taxonomy" id="554055"/>
    <lineage>
        <taxon>Eukaryota</taxon>
        <taxon>Viridiplantae</taxon>
        <taxon>Chlorophyta</taxon>
        <taxon>core chlorophytes</taxon>
        <taxon>Trebouxiophyceae</taxon>
        <taxon>Chlorellales</taxon>
        <taxon>Chlorellaceae</taxon>
        <taxon>Chlorella clade</taxon>
        <taxon>Micractinium</taxon>
    </lineage>
</organism>
<comment type="caution">
    <text evidence="1">The sequence shown here is derived from an EMBL/GenBank/DDBJ whole genome shotgun (WGS) entry which is preliminary data.</text>
</comment>
<accession>A0A2P6V151</accession>
<dbReference type="AlphaFoldDB" id="A0A2P6V151"/>
<gene>
    <name evidence="1" type="ORF">C2E20_8532</name>
</gene>
<dbReference type="Proteomes" id="UP000239649">
    <property type="component" value="Unassembled WGS sequence"/>
</dbReference>
<protein>
    <submittedName>
        <fullName evidence="1">Cytochrome b559 subunit alpha</fullName>
    </submittedName>
</protein>
<keyword evidence="2" id="KW-1185">Reference proteome</keyword>
<evidence type="ECO:0000313" key="1">
    <source>
        <dbReference type="EMBL" id="PSC67821.1"/>
    </source>
</evidence>
<sequence>MTTGKTTRGKKKTGTKGFALLPAKLAAGVAAGAKRKLDELAAPMQGLGGGGGCGGTLTGTAMALNDLFKHVVVDGGADKPMPGADTAAFKNALADRVAHIKALAATRGCRISLKGSSDVGTPS</sequence>
<name>A0A2P6V151_9CHLO</name>
<evidence type="ECO:0000313" key="2">
    <source>
        <dbReference type="Proteomes" id="UP000239649"/>
    </source>
</evidence>
<reference evidence="1 2" key="1">
    <citation type="journal article" date="2018" name="Plant J.">
        <title>Genome sequences of Chlorella sorokiniana UTEX 1602 and Micractinium conductrix SAG 241.80: implications to maltose excretion by a green alga.</title>
        <authorList>
            <person name="Arriola M.B."/>
            <person name="Velmurugan N."/>
            <person name="Zhang Y."/>
            <person name="Plunkett M.H."/>
            <person name="Hondzo H."/>
            <person name="Barney B.M."/>
        </authorList>
    </citation>
    <scope>NUCLEOTIDE SEQUENCE [LARGE SCALE GENOMIC DNA]</scope>
    <source>
        <strain evidence="1 2">SAG 241.80</strain>
    </source>
</reference>